<sequence>MTDPAGPLSLAKQAATATLADSATFRTLVGAANQAEALAHIYADRLPRDSG</sequence>
<reference evidence="1" key="1">
    <citation type="journal article" date="2014" name="Front. Microbiol.">
        <title>High frequency of phylogenetically diverse reductive dehalogenase-homologous genes in deep subseafloor sedimentary metagenomes.</title>
        <authorList>
            <person name="Kawai M."/>
            <person name="Futagami T."/>
            <person name="Toyoda A."/>
            <person name="Takaki Y."/>
            <person name="Nishi S."/>
            <person name="Hori S."/>
            <person name="Arai W."/>
            <person name="Tsubouchi T."/>
            <person name="Morono Y."/>
            <person name="Uchiyama I."/>
            <person name="Ito T."/>
            <person name="Fujiyama A."/>
            <person name="Inagaki F."/>
            <person name="Takami H."/>
        </authorList>
    </citation>
    <scope>NUCLEOTIDE SEQUENCE</scope>
    <source>
        <strain evidence="1">Expedition CK06-06</strain>
    </source>
</reference>
<comment type="caution">
    <text evidence="1">The sequence shown here is derived from an EMBL/GenBank/DDBJ whole genome shotgun (WGS) entry which is preliminary data.</text>
</comment>
<dbReference type="EMBL" id="BARS01051570">
    <property type="protein sequence ID" value="GAG46667.1"/>
    <property type="molecule type" value="Genomic_DNA"/>
</dbReference>
<gene>
    <name evidence="1" type="ORF">S01H1_76788</name>
</gene>
<evidence type="ECO:0000313" key="1">
    <source>
        <dbReference type="EMBL" id="GAG46667.1"/>
    </source>
</evidence>
<name>X0YHJ2_9ZZZZ</name>
<protein>
    <submittedName>
        <fullName evidence="1">Uncharacterized protein</fullName>
    </submittedName>
</protein>
<proteinExistence type="predicted"/>
<feature type="non-terminal residue" evidence="1">
    <location>
        <position position="51"/>
    </location>
</feature>
<organism evidence="1">
    <name type="scientific">marine sediment metagenome</name>
    <dbReference type="NCBI Taxonomy" id="412755"/>
    <lineage>
        <taxon>unclassified sequences</taxon>
        <taxon>metagenomes</taxon>
        <taxon>ecological metagenomes</taxon>
    </lineage>
</organism>
<accession>X0YHJ2</accession>
<dbReference type="AlphaFoldDB" id="X0YHJ2"/>